<dbReference type="InterPro" id="IPR004007">
    <property type="entry name" value="DhaL_dom"/>
</dbReference>
<dbReference type="FunFam" id="1.25.40.340:FF:000002">
    <property type="entry name" value="Dihydroxyacetone kinase, L subunit"/>
    <property type="match status" value="1"/>
</dbReference>
<dbReference type="NCBIfam" id="TIGR02365">
    <property type="entry name" value="dha_L_ycgS"/>
    <property type="match status" value="1"/>
</dbReference>
<organism evidence="4 5">
    <name type="scientific">Vibrio qinghaiensis</name>
    <dbReference type="NCBI Taxonomy" id="2025808"/>
    <lineage>
        <taxon>Bacteria</taxon>
        <taxon>Pseudomonadati</taxon>
        <taxon>Pseudomonadota</taxon>
        <taxon>Gammaproteobacteria</taxon>
        <taxon>Vibrionales</taxon>
        <taxon>Vibrionaceae</taxon>
        <taxon>Vibrio</taxon>
    </lineage>
</organism>
<accession>A0A223MUR5</accession>
<evidence type="ECO:0000256" key="1">
    <source>
        <dbReference type="ARBA" id="ARBA00022679"/>
    </source>
</evidence>
<evidence type="ECO:0000313" key="5">
    <source>
        <dbReference type="Proteomes" id="UP000215148"/>
    </source>
</evidence>
<dbReference type="Gene3D" id="1.25.40.340">
    <property type="match status" value="1"/>
</dbReference>
<dbReference type="PANTHER" id="PTHR28629:SF4">
    <property type="entry name" value="TRIOKINASE_FMN CYCLASE"/>
    <property type="match status" value="1"/>
</dbReference>
<keyword evidence="2 4" id="KW-0418">Kinase</keyword>
<dbReference type="InterPro" id="IPR050861">
    <property type="entry name" value="Dihydroxyacetone_Kinase"/>
</dbReference>
<dbReference type="Proteomes" id="UP000215148">
    <property type="component" value="Chromosome 1"/>
</dbReference>
<keyword evidence="1" id="KW-0808">Transferase</keyword>
<evidence type="ECO:0000259" key="3">
    <source>
        <dbReference type="PROSITE" id="PS51480"/>
    </source>
</evidence>
<dbReference type="GO" id="GO:0005829">
    <property type="term" value="C:cytosol"/>
    <property type="evidence" value="ECO:0007669"/>
    <property type="project" value="TreeGrafter"/>
</dbReference>
<dbReference type="InterPro" id="IPR012737">
    <property type="entry name" value="DhaK_L_YcgS"/>
</dbReference>
<dbReference type="RefSeq" id="WP_094499531.1">
    <property type="nucleotide sequence ID" value="NZ_CAWNHI010000001.1"/>
</dbReference>
<evidence type="ECO:0000313" key="4">
    <source>
        <dbReference type="EMBL" id="ASU21266.1"/>
    </source>
</evidence>
<evidence type="ECO:0000256" key="2">
    <source>
        <dbReference type="ARBA" id="ARBA00022777"/>
    </source>
</evidence>
<dbReference type="GO" id="GO:0004371">
    <property type="term" value="F:glycerone kinase activity"/>
    <property type="evidence" value="ECO:0007669"/>
    <property type="project" value="InterPro"/>
</dbReference>
<dbReference type="SUPFAM" id="SSF101473">
    <property type="entry name" value="DhaL-like"/>
    <property type="match status" value="1"/>
</dbReference>
<dbReference type="EMBL" id="CP022741">
    <property type="protein sequence ID" value="ASU21266.1"/>
    <property type="molecule type" value="Genomic_DNA"/>
</dbReference>
<sequence length="212" mass="23194">MQIEKQHIIQWIALCAQTYREHQIYLDELDSDIGDGDHGFNMSRGFSSAANNLDQLHKQSISTILKNTGLTLSMHLGGAGGMFYSTFFFCASNAVGNRTHISLEQLIEVLKQGTEGIISRGRANKGDKTMCDVWLPTLEAIKSLEAGVSDEEVLERMQKAAEESAVSTVDMQAKKGRARRLGKDSVGYQDPGATSTLLMIKALGIALKSKLD</sequence>
<reference evidence="4 5" key="1">
    <citation type="submission" date="2017-08" db="EMBL/GenBank/DDBJ databases">
        <title>The Vibrio qinghaiensis sp.-Q67 is a luminous bacteria isolated firstly from Qinghai lake, Qinghai province, China, which has been proved to be very sensitive to detect environmental and food pollutants. Therefore, complete genome analysis of V. qinghaiensis sp.-Q67 highlights the potential application of this strain on detection of hazards in the contaminated environments.</title>
        <authorList>
            <person name="Gong L."/>
        </authorList>
    </citation>
    <scope>NUCLEOTIDE SEQUENCE [LARGE SCALE GENOMIC DNA]</scope>
    <source>
        <strain evidence="4 5">Q67</strain>
    </source>
</reference>
<dbReference type="AlphaFoldDB" id="A0A223MUR5"/>
<dbReference type="GO" id="GO:0019563">
    <property type="term" value="P:glycerol catabolic process"/>
    <property type="evidence" value="ECO:0007669"/>
    <property type="project" value="TreeGrafter"/>
</dbReference>
<name>A0A223MUR5_9VIBR</name>
<dbReference type="PANTHER" id="PTHR28629">
    <property type="entry name" value="TRIOKINASE/FMN CYCLASE"/>
    <property type="match status" value="1"/>
</dbReference>
<dbReference type="PROSITE" id="PS51480">
    <property type="entry name" value="DHAL"/>
    <property type="match status" value="1"/>
</dbReference>
<dbReference type="Pfam" id="PF02734">
    <property type="entry name" value="Dak2"/>
    <property type="match status" value="1"/>
</dbReference>
<gene>
    <name evidence="4" type="primary">dhaL</name>
    <name evidence="4" type="ORF">CCZ37_00855</name>
</gene>
<feature type="domain" description="DhaL" evidence="3">
    <location>
        <begin position="6"/>
        <end position="205"/>
    </location>
</feature>
<proteinExistence type="predicted"/>
<protein>
    <submittedName>
        <fullName evidence="4">Dihydroxyacetone kinase subunit L</fullName>
    </submittedName>
</protein>
<dbReference type="SMART" id="SM01120">
    <property type="entry name" value="Dak2"/>
    <property type="match status" value="1"/>
</dbReference>
<dbReference type="InterPro" id="IPR036117">
    <property type="entry name" value="DhaL_dom_sf"/>
</dbReference>
<keyword evidence="5" id="KW-1185">Reference proteome</keyword>
<dbReference type="KEGG" id="vqi:CCZ37_00855"/>